<proteinExistence type="predicted"/>
<keyword evidence="3" id="KW-1185">Reference proteome</keyword>
<name>A0A0C3H8U1_OIDMZ</name>
<reference evidence="2 3" key="1">
    <citation type="submission" date="2014-04" db="EMBL/GenBank/DDBJ databases">
        <authorList>
            <consortium name="DOE Joint Genome Institute"/>
            <person name="Kuo A."/>
            <person name="Martino E."/>
            <person name="Perotto S."/>
            <person name="Kohler A."/>
            <person name="Nagy L.G."/>
            <person name="Floudas D."/>
            <person name="Copeland A."/>
            <person name="Barry K.W."/>
            <person name="Cichocki N."/>
            <person name="Veneault-Fourrey C."/>
            <person name="LaButti K."/>
            <person name="Lindquist E.A."/>
            <person name="Lipzen A."/>
            <person name="Lundell T."/>
            <person name="Morin E."/>
            <person name="Murat C."/>
            <person name="Sun H."/>
            <person name="Tunlid A."/>
            <person name="Henrissat B."/>
            <person name="Grigoriev I.V."/>
            <person name="Hibbett D.S."/>
            <person name="Martin F."/>
            <person name="Nordberg H.P."/>
            <person name="Cantor M.N."/>
            <person name="Hua S.X."/>
        </authorList>
    </citation>
    <scope>NUCLEOTIDE SEQUENCE [LARGE SCALE GENOMIC DNA]</scope>
    <source>
        <strain evidence="2 3">Zn</strain>
    </source>
</reference>
<dbReference type="EMBL" id="KN832872">
    <property type="protein sequence ID" value="KIN04636.1"/>
    <property type="molecule type" value="Genomic_DNA"/>
</dbReference>
<feature type="compositionally biased region" description="Low complexity" evidence="1">
    <location>
        <begin position="8"/>
        <end position="19"/>
    </location>
</feature>
<reference evidence="3" key="2">
    <citation type="submission" date="2015-01" db="EMBL/GenBank/DDBJ databases">
        <title>Evolutionary Origins and Diversification of the Mycorrhizal Mutualists.</title>
        <authorList>
            <consortium name="DOE Joint Genome Institute"/>
            <consortium name="Mycorrhizal Genomics Consortium"/>
            <person name="Kohler A."/>
            <person name="Kuo A."/>
            <person name="Nagy L.G."/>
            <person name="Floudas D."/>
            <person name="Copeland A."/>
            <person name="Barry K.W."/>
            <person name="Cichocki N."/>
            <person name="Veneault-Fourrey C."/>
            <person name="LaButti K."/>
            <person name="Lindquist E.A."/>
            <person name="Lipzen A."/>
            <person name="Lundell T."/>
            <person name="Morin E."/>
            <person name="Murat C."/>
            <person name="Riley R."/>
            <person name="Ohm R."/>
            <person name="Sun H."/>
            <person name="Tunlid A."/>
            <person name="Henrissat B."/>
            <person name="Grigoriev I.V."/>
            <person name="Hibbett D.S."/>
            <person name="Martin F."/>
        </authorList>
    </citation>
    <scope>NUCLEOTIDE SEQUENCE [LARGE SCALE GENOMIC DNA]</scope>
    <source>
        <strain evidence="3">Zn</strain>
    </source>
</reference>
<accession>A0A0C3H8U1</accession>
<dbReference type="InParanoid" id="A0A0C3H8U1"/>
<evidence type="ECO:0000313" key="2">
    <source>
        <dbReference type="EMBL" id="KIN04636.1"/>
    </source>
</evidence>
<gene>
    <name evidence="2" type="ORF">OIDMADRAFT_25272</name>
</gene>
<evidence type="ECO:0000256" key="1">
    <source>
        <dbReference type="SAM" id="MobiDB-lite"/>
    </source>
</evidence>
<dbReference type="AlphaFoldDB" id="A0A0C3H8U1"/>
<protein>
    <submittedName>
        <fullName evidence="2">Uncharacterized protein</fullName>
    </submittedName>
</protein>
<dbReference type="Proteomes" id="UP000054321">
    <property type="component" value="Unassembled WGS sequence"/>
</dbReference>
<evidence type="ECO:0000313" key="3">
    <source>
        <dbReference type="Proteomes" id="UP000054321"/>
    </source>
</evidence>
<organism evidence="2 3">
    <name type="scientific">Oidiodendron maius (strain Zn)</name>
    <dbReference type="NCBI Taxonomy" id="913774"/>
    <lineage>
        <taxon>Eukaryota</taxon>
        <taxon>Fungi</taxon>
        <taxon>Dikarya</taxon>
        <taxon>Ascomycota</taxon>
        <taxon>Pezizomycotina</taxon>
        <taxon>Leotiomycetes</taxon>
        <taxon>Leotiomycetes incertae sedis</taxon>
        <taxon>Myxotrichaceae</taxon>
        <taxon>Oidiodendron</taxon>
    </lineage>
</organism>
<sequence>MPAGAGGAARPPSAARLAGNGRTTSPSTRRADSPIADYASESWDVRLNMGGMGRSARSRCVWGGRAQHRMEKARSPVRSLTCQDASRAVGDSLPQPRSSGLRQGRRVCLQWKKHRRLLREGDRRHRRCAEALITTHDTQCLKSPIIPGFWHDLGRLAGPPAEGVPKQCVPSSCGTAPIPQRMRLPRHLHAFTHRRVSNSTPRRIIRSAMSSRVNRDPGSCHYAIDGNISPSCHLTRAWLSHGNGASLDLGARQLPKQTARSLLHIADIAQPSAVPLPRTVHGDTPRSMTVWLA</sequence>
<dbReference type="HOGENOM" id="CLU_950264_0_0_1"/>
<feature type="region of interest" description="Disordered" evidence="1">
    <location>
        <begin position="1"/>
        <end position="35"/>
    </location>
</feature>